<dbReference type="InterPro" id="IPR017441">
    <property type="entry name" value="Protein_kinase_ATP_BS"/>
</dbReference>
<keyword evidence="6 17" id="KW-0812">Transmembrane</keyword>
<dbReference type="FunFam" id="1.10.510.10:FF:000240">
    <property type="entry name" value="Lectin-domain containing receptor kinase A4.3"/>
    <property type="match status" value="1"/>
</dbReference>
<evidence type="ECO:0000256" key="8">
    <source>
        <dbReference type="ARBA" id="ARBA00022734"/>
    </source>
</evidence>
<dbReference type="PROSITE" id="PS50011">
    <property type="entry name" value="PROTEIN_KINASE_DOM"/>
    <property type="match status" value="1"/>
</dbReference>
<dbReference type="SUPFAM" id="SSF56112">
    <property type="entry name" value="Protein kinase-like (PK-like)"/>
    <property type="match status" value="1"/>
</dbReference>
<feature type="transmembrane region" description="Helical" evidence="17">
    <location>
        <begin position="18"/>
        <end position="39"/>
    </location>
</feature>
<keyword evidence="13 17" id="KW-0472">Membrane</keyword>
<comment type="subcellular location">
    <subcellularLocation>
        <location evidence="1">Cell membrane</location>
        <topology evidence="1">Single-pass type I membrane protein</topology>
    </subcellularLocation>
</comment>
<dbReference type="FunFam" id="3.30.200.20:FF:000178">
    <property type="entry name" value="serine/threonine-protein kinase PBS1-like"/>
    <property type="match status" value="1"/>
</dbReference>
<evidence type="ECO:0000256" key="4">
    <source>
        <dbReference type="ARBA" id="ARBA00022475"/>
    </source>
</evidence>
<feature type="transmembrane region" description="Helical" evidence="17">
    <location>
        <begin position="307"/>
        <end position="329"/>
    </location>
</feature>
<evidence type="ECO:0000256" key="3">
    <source>
        <dbReference type="ARBA" id="ARBA00010217"/>
    </source>
</evidence>
<feature type="domain" description="Protein kinase" evidence="18">
    <location>
        <begin position="367"/>
        <end position="641"/>
    </location>
</feature>
<keyword evidence="20" id="KW-1185">Reference proteome</keyword>
<organism evidence="19 20">
    <name type="scientific">Adiantum capillus-veneris</name>
    <name type="common">Maidenhair fern</name>
    <dbReference type="NCBI Taxonomy" id="13818"/>
    <lineage>
        <taxon>Eukaryota</taxon>
        <taxon>Viridiplantae</taxon>
        <taxon>Streptophyta</taxon>
        <taxon>Embryophyta</taxon>
        <taxon>Tracheophyta</taxon>
        <taxon>Polypodiopsida</taxon>
        <taxon>Polypodiidae</taxon>
        <taxon>Polypodiales</taxon>
        <taxon>Pteridineae</taxon>
        <taxon>Pteridaceae</taxon>
        <taxon>Vittarioideae</taxon>
        <taxon>Adiantum</taxon>
    </lineage>
</organism>
<accession>A0A9D4Z8J5</accession>
<dbReference type="GO" id="GO:0030246">
    <property type="term" value="F:carbohydrate binding"/>
    <property type="evidence" value="ECO:0007669"/>
    <property type="project" value="UniProtKB-KW"/>
</dbReference>
<evidence type="ECO:0000256" key="10">
    <source>
        <dbReference type="ARBA" id="ARBA00022777"/>
    </source>
</evidence>
<keyword evidence="14" id="KW-0675">Receptor</keyword>
<keyword evidence="5" id="KW-0808">Transferase</keyword>
<dbReference type="SUPFAM" id="SSF49899">
    <property type="entry name" value="Concanavalin A-like lectins/glucanases"/>
    <property type="match status" value="1"/>
</dbReference>
<evidence type="ECO:0000256" key="12">
    <source>
        <dbReference type="ARBA" id="ARBA00022989"/>
    </source>
</evidence>
<dbReference type="GO" id="GO:0004672">
    <property type="term" value="F:protein kinase activity"/>
    <property type="evidence" value="ECO:0007669"/>
    <property type="project" value="InterPro"/>
</dbReference>
<evidence type="ECO:0000313" key="20">
    <source>
        <dbReference type="Proteomes" id="UP000886520"/>
    </source>
</evidence>
<keyword evidence="9 16" id="KW-0547">Nucleotide-binding</keyword>
<gene>
    <name evidence="19" type="ORF">GOP47_0021327</name>
</gene>
<dbReference type="InterPro" id="IPR011009">
    <property type="entry name" value="Kinase-like_dom_sf"/>
</dbReference>
<dbReference type="InterPro" id="IPR000719">
    <property type="entry name" value="Prot_kinase_dom"/>
</dbReference>
<dbReference type="PANTHER" id="PTHR27007">
    <property type="match status" value="1"/>
</dbReference>
<dbReference type="GO" id="GO:0002229">
    <property type="term" value="P:defense response to oomycetes"/>
    <property type="evidence" value="ECO:0007669"/>
    <property type="project" value="UniProtKB-ARBA"/>
</dbReference>
<dbReference type="InterPro" id="IPR013320">
    <property type="entry name" value="ConA-like_dom_sf"/>
</dbReference>
<dbReference type="InterPro" id="IPR050528">
    <property type="entry name" value="L-type_Lectin-RKs"/>
</dbReference>
<evidence type="ECO:0000256" key="6">
    <source>
        <dbReference type="ARBA" id="ARBA00022692"/>
    </source>
</evidence>
<evidence type="ECO:0000256" key="11">
    <source>
        <dbReference type="ARBA" id="ARBA00022840"/>
    </source>
</evidence>
<evidence type="ECO:0000256" key="16">
    <source>
        <dbReference type="PROSITE-ProRule" id="PRU10141"/>
    </source>
</evidence>
<comment type="similarity">
    <text evidence="2">In the N-terminal section; belongs to the leguminous lectin family.</text>
</comment>
<evidence type="ECO:0000256" key="13">
    <source>
        <dbReference type="ARBA" id="ARBA00023136"/>
    </source>
</evidence>
<evidence type="ECO:0000256" key="15">
    <source>
        <dbReference type="ARBA" id="ARBA00023180"/>
    </source>
</evidence>
<dbReference type="Gene3D" id="1.10.510.10">
    <property type="entry name" value="Transferase(Phosphotransferase) domain 1"/>
    <property type="match status" value="1"/>
</dbReference>
<name>A0A9D4Z8J5_ADICA</name>
<dbReference type="InterPro" id="IPR008271">
    <property type="entry name" value="Ser/Thr_kinase_AS"/>
</dbReference>
<keyword evidence="4" id="KW-1003">Cell membrane</keyword>
<evidence type="ECO:0000256" key="1">
    <source>
        <dbReference type="ARBA" id="ARBA00004251"/>
    </source>
</evidence>
<protein>
    <recommendedName>
        <fullName evidence="18">Protein kinase domain-containing protein</fullName>
    </recommendedName>
</protein>
<comment type="similarity">
    <text evidence="3">In the C-terminal section; belongs to the protein kinase superfamily. Ser/Thr protein kinase family.</text>
</comment>
<proteinExistence type="inferred from homology"/>
<dbReference type="EMBL" id="JABFUD020000020">
    <property type="protein sequence ID" value="KAI5064657.1"/>
    <property type="molecule type" value="Genomic_DNA"/>
</dbReference>
<evidence type="ECO:0000256" key="2">
    <source>
        <dbReference type="ARBA" id="ARBA00008536"/>
    </source>
</evidence>
<evidence type="ECO:0000256" key="7">
    <source>
        <dbReference type="ARBA" id="ARBA00022729"/>
    </source>
</evidence>
<dbReference type="AlphaFoldDB" id="A0A9D4Z8J5"/>
<evidence type="ECO:0000256" key="5">
    <source>
        <dbReference type="ARBA" id="ARBA00022679"/>
    </source>
</evidence>
<reference evidence="19" key="1">
    <citation type="submission" date="2021-01" db="EMBL/GenBank/DDBJ databases">
        <title>Adiantum capillus-veneris genome.</title>
        <authorList>
            <person name="Fang Y."/>
            <person name="Liao Q."/>
        </authorList>
    </citation>
    <scope>NUCLEOTIDE SEQUENCE</scope>
    <source>
        <strain evidence="19">H3</strain>
        <tissue evidence="19">Leaf</tissue>
    </source>
</reference>
<keyword evidence="10" id="KW-0418">Kinase</keyword>
<evidence type="ECO:0000259" key="18">
    <source>
        <dbReference type="PROSITE" id="PS50011"/>
    </source>
</evidence>
<dbReference type="Gene3D" id="3.30.200.20">
    <property type="entry name" value="Phosphorylase Kinase, domain 1"/>
    <property type="match status" value="1"/>
</dbReference>
<evidence type="ECO:0000256" key="17">
    <source>
        <dbReference type="SAM" id="Phobius"/>
    </source>
</evidence>
<dbReference type="GO" id="GO:0005886">
    <property type="term" value="C:plasma membrane"/>
    <property type="evidence" value="ECO:0007669"/>
    <property type="project" value="UniProtKB-SubCell"/>
</dbReference>
<keyword evidence="7" id="KW-0732">Signal</keyword>
<evidence type="ECO:0000256" key="9">
    <source>
        <dbReference type="ARBA" id="ARBA00022741"/>
    </source>
</evidence>
<dbReference type="InterPro" id="IPR001220">
    <property type="entry name" value="Legume_lectin_dom"/>
</dbReference>
<keyword evidence="8" id="KW-0430">Lectin</keyword>
<dbReference type="GO" id="GO:0005524">
    <property type="term" value="F:ATP binding"/>
    <property type="evidence" value="ECO:0007669"/>
    <property type="project" value="UniProtKB-UniRule"/>
</dbReference>
<dbReference type="Proteomes" id="UP000886520">
    <property type="component" value="Chromosome 20"/>
</dbReference>
<evidence type="ECO:0000313" key="19">
    <source>
        <dbReference type="EMBL" id="KAI5064657.1"/>
    </source>
</evidence>
<dbReference type="Pfam" id="PF00069">
    <property type="entry name" value="Pkinase"/>
    <property type="match status" value="1"/>
</dbReference>
<dbReference type="PROSITE" id="PS00107">
    <property type="entry name" value="PROTEIN_KINASE_ATP"/>
    <property type="match status" value="1"/>
</dbReference>
<feature type="binding site" evidence="16">
    <location>
        <position position="399"/>
    </location>
    <ligand>
        <name>ATP</name>
        <dbReference type="ChEBI" id="CHEBI:30616"/>
    </ligand>
</feature>
<sequence>MALSSCTSSSASRPPVHLYLFPLAHLLILIFSSFPASFFPVAHSLQLSFLTFHPNYDQSLQFSTNSNVDNQALQITRNSGSSDVSNSSGQITYSQPMQLRHKSYNYLASFNTSFLINMGPIMGGGTPNSGGGMTFMLSSKPAILNLPNSFGQWLGLFDSQATLQEQQAQVVAIELDTFKDSFDPDANHVGIDVNGSVRSIFTMSLSPEVMLTNTSALLGINTSVWIDYDGHLRTLDVFLANQGSYLSKLKPTKPVISGYSIDLSDYLPDTVYVGFSASMGTILEAHCVIQWNFNSNEFPKTIPLSTILGSTVGALAALVLLVVGLVAVLRWRRRRAEGTLDMNDLTNLQYGPQKFPYKELKKATRGFSEDCKLGQGGFGEVYKGVIRSKDGTQKEVAVKCLSHRSKQGEKEFKAEVMSMGRMRHKNLVQLLGWSYGRRQLMLVYEYMPNRSLDQWIGEVAEVLGWERRYHVIKGVAAGLLYLHEEWEKVVVHRDLKPSNVMLDAEFNASIGDFGLAKLFDFEEDILQTATVAGTPGYIAPECIDQGIISKEVDIYSLGVLAIELATGRRISTAFLQSLSLLFKNSTLEEAADPRLDDRFNRIQLELLLKVGLACCQLDPSARPTIRDIVHTLSTSGTSPILLATPSISSFSSGHPSLSHAHILNSTSFIREMQFTGR</sequence>
<dbReference type="CDD" id="cd06899">
    <property type="entry name" value="lectin_legume_LecRK_Arcelin_ConA"/>
    <property type="match status" value="1"/>
</dbReference>
<dbReference type="Pfam" id="PF00139">
    <property type="entry name" value="Lectin_legB"/>
    <property type="match status" value="1"/>
</dbReference>
<keyword evidence="15" id="KW-0325">Glycoprotein</keyword>
<keyword evidence="12 17" id="KW-1133">Transmembrane helix</keyword>
<dbReference type="SMART" id="SM00220">
    <property type="entry name" value="S_TKc"/>
    <property type="match status" value="1"/>
</dbReference>
<dbReference type="PROSITE" id="PS00108">
    <property type="entry name" value="PROTEIN_KINASE_ST"/>
    <property type="match status" value="1"/>
</dbReference>
<comment type="caution">
    <text evidence="19">The sequence shown here is derived from an EMBL/GenBank/DDBJ whole genome shotgun (WGS) entry which is preliminary data.</text>
</comment>
<keyword evidence="11 16" id="KW-0067">ATP-binding</keyword>
<evidence type="ECO:0000256" key="14">
    <source>
        <dbReference type="ARBA" id="ARBA00023170"/>
    </source>
</evidence>
<dbReference type="Gene3D" id="2.60.120.200">
    <property type="match status" value="1"/>
</dbReference>
<dbReference type="OrthoDB" id="1913956at2759"/>